<dbReference type="InParanoid" id="L9LBK4"/>
<evidence type="ECO:0000256" key="1">
    <source>
        <dbReference type="SAM" id="SignalP"/>
    </source>
</evidence>
<gene>
    <name evidence="2" type="ORF">TREES_T100010473</name>
</gene>
<reference evidence="3" key="2">
    <citation type="journal article" date="2013" name="Nat. Commun.">
        <title>Genome of the Chinese tree shrew.</title>
        <authorList>
            <person name="Fan Y."/>
            <person name="Huang Z.Y."/>
            <person name="Cao C.C."/>
            <person name="Chen C.S."/>
            <person name="Chen Y.X."/>
            <person name="Fan D.D."/>
            <person name="He J."/>
            <person name="Hou H.L."/>
            <person name="Hu L."/>
            <person name="Hu X.T."/>
            <person name="Jiang X.T."/>
            <person name="Lai R."/>
            <person name="Lang Y.S."/>
            <person name="Liang B."/>
            <person name="Liao S.G."/>
            <person name="Mu D."/>
            <person name="Ma Y.Y."/>
            <person name="Niu Y.Y."/>
            <person name="Sun X.Q."/>
            <person name="Xia J.Q."/>
            <person name="Xiao J."/>
            <person name="Xiong Z.Q."/>
            <person name="Xu L."/>
            <person name="Yang L."/>
            <person name="Zhang Y."/>
            <person name="Zhao W."/>
            <person name="Zhao X.D."/>
            <person name="Zheng Y.T."/>
            <person name="Zhou J.M."/>
            <person name="Zhu Y.B."/>
            <person name="Zhang G.J."/>
            <person name="Wang J."/>
            <person name="Yao Y.G."/>
        </authorList>
    </citation>
    <scope>NUCLEOTIDE SEQUENCE [LARGE SCALE GENOMIC DNA]</scope>
</reference>
<accession>L9LBK4</accession>
<dbReference type="Proteomes" id="UP000011518">
    <property type="component" value="Unassembled WGS sequence"/>
</dbReference>
<evidence type="ECO:0000313" key="2">
    <source>
        <dbReference type="EMBL" id="ELW72044.1"/>
    </source>
</evidence>
<dbReference type="EMBL" id="KB320448">
    <property type="protein sequence ID" value="ELW72044.1"/>
    <property type="molecule type" value="Genomic_DNA"/>
</dbReference>
<protein>
    <submittedName>
        <fullName evidence="2">Uncharacterized protein</fullName>
    </submittedName>
</protein>
<sequence>MASSWHVCILCVARHPQCARAALGVCDWDLARARCSQGQAQAGATAVACAMSPPRNNRSSEVWLSSLAVPEGRLGPLKHAQTSSASLCALGLAARTSGDPLLYPPTRASACDVETCYCHTVGLFPDASLLSAELLTKRPCLSSQPRASEWDWKDSRG</sequence>
<name>L9LBK4_TUPCH</name>
<reference evidence="3" key="1">
    <citation type="submission" date="2012-07" db="EMBL/GenBank/DDBJ databases">
        <title>Genome of the Chinese tree shrew, a rising model animal genetically related to primates.</title>
        <authorList>
            <person name="Zhang G."/>
            <person name="Fan Y."/>
            <person name="Yao Y."/>
            <person name="Huang Z."/>
        </authorList>
    </citation>
    <scope>NUCLEOTIDE SEQUENCE [LARGE SCALE GENOMIC DNA]</scope>
</reference>
<organism evidence="2 3">
    <name type="scientific">Tupaia chinensis</name>
    <name type="common">Chinese tree shrew</name>
    <name type="synonym">Tupaia belangeri chinensis</name>
    <dbReference type="NCBI Taxonomy" id="246437"/>
    <lineage>
        <taxon>Eukaryota</taxon>
        <taxon>Metazoa</taxon>
        <taxon>Chordata</taxon>
        <taxon>Craniata</taxon>
        <taxon>Vertebrata</taxon>
        <taxon>Euteleostomi</taxon>
        <taxon>Mammalia</taxon>
        <taxon>Eutheria</taxon>
        <taxon>Euarchontoglires</taxon>
        <taxon>Scandentia</taxon>
        <taxon>Tupaiidae</taxon>
        <taxon>Tupaia</taxon>
    </lineage>
</organism>
<feature type="chain" id="PRO_5004000696" evidence="1">
    <location>
        <begin position="22"/>
        <end position="157"/>
    </location>
</feature>
<keyword evidence="1" id="KW-0732">Signal</keyword>
<dbReference type="AlphaFoldDB" id="L9LBK4"/>
<evidence type="ECO:0000313" key="3">
    <source>
        <dbReference type="Proteomes" id="UP000011518"/>
    </source>
</evidence>
<proteinExistence type="predicted"/>
<keyword evidence="3" id="KW-1185">Reference proteome</keyword>
<feature type="signal peptide" evidence="1">
    <location>
        <begin position="1"/>
        <end position="21"/>
    </location>
</feature>